<dbReference type="InterPro" id="IPR005749">
    <property type="entry name" value="Ribosomal_uL15_bac-type"/>
</dbReference>
<dbReference type="AlphaFoldDB" id="A0A1G2FIC8"/>
<organism evidence="8 9">
    <name type="scientific">Candidatus Portnoybacteria bacterium RIFCSPHIGHO2_12_FULL_38_9</name>
    <dbReference type="NCBI Taxonomy" id="1801997"/>
    <lineage>
        <taxon>Bacteria</taxon>
        <taxon>Candidatus Portnoyibacteriota</taxon>
    </lineage>
</organism>
<keyword evidence="2 4" id="KW-0689">Ribosomal protein</keyword>
<dbReference type="InterPro" id="IPR021131">
    <property type="entry name" value="Ribosomal_uL15/eL18"/>
</dbReference>
<name>A0A1G2FIC8_9BACT</name>
<dbReference type="GO" id="GO:0019843">
    <property type="term" value="F:rRNA binding"/>
    <property type="evidence" value="ECO:0007669"/>
    <property type="project" value="UniProtKB-UniRule"/>
</dbReference>
<dbReference type="InterPro" id="IPR030878">
    <property type="entry name" value="Ribosomal_uL15"/>
</dbReference>
<feature type="compositionally biased region" description="Basic residues" evidence="6">
    <location>
        <begin position="10"/>
        <end position="23"/>
    </location>
</feature>
<feature type="region of interest" description="Disordered" evidence="6">
    <location>
        <begin position="1"/>
        <end position="41"/>
    </location>
</feature>
<evidence type="ECO:0000259" key="7">
    <source>
        <dbReference type="Pfam" id="PF00828"/>
    </source>
</evidence>
<comment type="caution">
    <text evidence="8">The sequence shown here is derived from an EMBL/GenBank/DDBJ whole genome shotgun (WGS) entry which is preliminary data.</text>
</comment>
<dbReference type="GO" id="GO:0006412">
    <property type="term" value="P:translation"/>
    <property type="evidence" value="ECO:0007669"/>
    <property type="project" value="UniProtKB-UniRule"/>
</dbReference>
<dbReference type="PANTHER" id="PTHR12934:SF11">
    <property type="entry name" value="LARGE RIBOSOMAL SUBUNIT PROTEIN UL15M"/>
    <property type="match status" value="1"/>
</dbReference>
<dbReference type="HAMAP" id="MF_01341">
    <property type="entry name" value="Ribosomal_uL15"/>
    <property type="match status" value="1"/>
</dbReference>
<dbReference type="NCBIfam" id="TIGR01071">
    <property type="entry name" value="rplO_bact"/>
    <property type="match status" value="1"/>
</dbReference>
<dbReference type="InterPro" id="IPR001196">
    <property type="entry name" value="Ribosomal_uL15_CS"/>
</dbReference>
<dbReference type="SUPFAM" id="SSF52080">
    <property type="entry name" value="Ribosomal proteins L15p and L18e"/>
    <property type="match status" value="1"/>
</dbReference>
<proteinExistence type="inferred from homology"/>
<gene>
    <name evidence="4" type="primary">rplO</name>
    <name evidence="8" type="ORF">A3J64_01400</name>
</gene>
<dbReference type="InterPro" id="IPR036227">
    <property type="entry name" value="Ribosomal_uL15/eL18_sf"/>
</dbReference>
<comment type="function">
    <text evidence="4">Binds to the 23S rRNA.</text>
</comment>
<evidence type="ECO:0000256" key="3">
    <source>
        <dbReference type="ARBA" id="ARBA00023274"/>
    </source>
</evidence>
<evidence type="ECO:0000256" key="6">
    <source>
        <dbReference type="SAM" id="MobiDB-lite"/>
    </source>
</evidence>
<comment type="subunit">
    <text evidence="4">Part of the 50S ribosomal subunit.</text>
</comment>
<dbReference type="GO" id="GO:0022625">
    <property type="term" value="C:cytosolic large ribosomal subunit"/>
    <property type="evidence" value="ECO:0007669"/>
    <property type="project" value="TreeGrafter"/>
</dbReference>
<evidence type="ECO:0000256" key="5">
    <source>
        <dbReference type="RuleBase" id="RU003888"/>
    </source>
</evidence>
<protein>
    <recommendedName>
        <fullName evidence="4">Large ribosomal subunit protein uL15</fullName>
    </recommendedName>
</protein>
<dbReference type="Proteomes" id="UP000177061">
    <property type="component" value="Unassembled WGS sequence"/>
</dbReference>
<dbReference type="EMBL" id="MHNB01000013">
    <property type="protein sequence ID" value="OGZ37271.1"/>
    <property type="molecule type" value="Genomic_DNA"/>
</dbReference>
<dbReference type="PANTHER" id="PTHR12934">
    <property type="entry name" value="50S RIBOSOMAL PROTEIN L15"/>
    <property type="match status" value="1"/>
</dbReference>
<reference evidence="8 9" key="1">
    <citation type="journal article" date="2016" name="Nat. Commun.">
        <title>Thousands of microbial genomes shed light on interconnected biogeochemical processes in an aquifer system.</title>
        <authorList>
            <person name="Anantharaman K."/>
            <person name="Brown C.T."/>
            <person name="Hug L.A."/>
            <person name="Sharon I."/>
            <person name="Castelle C.J."/>
            <person name="Probst A.J."/>
            <person name="Thomas B.C."/>
            <person name="Singh A."/>
            <person name="Wilkins M.J."/>
            <person name="Karaoz U."/>
            <person name="Brodie E.L."/>
            <person name="Williams K.H."/>
            <person name="Hubbard S.S."/>
            <person name="Banfield J.F."/>
        </authorList>
    </citation>
    <scope>NUCLEOTIDE SEQUENCE [LARGE SCALE GENOMIC DNA]</scope>
</reference>
<accession>A0A1G2FIC8</accession>
<keyword evidence="4" id="KW-0699">rRNA-binding</keyword>
<dbReference type="STRING" id="1801997.A3J64_01400"/>
<evidence type="ECO:0000256" key="4">
    <source>
        <dbReference type="HAMAP-Rule" id="MF_01341"/>
    </source>
</evidence>
<dbReference type="Gene3D" id="3.100.10.10">
    <property type="match status" value="1"/>
</dbReference>
<evidence type="ECO:0000256" key="2">
    <source>
        <dbReference type="ARBA" id="ARBA00022980"/>
    </source>
</evidence>
<dbReference type="Pfam" id="PF00828">
    <property type="entry name" value="Ribosomal_L27A"/>
    <property type="match status" value="1"/>
</dbReference>
<dbReference type="GO" id="GO:0003735">
    <property type="term" value="F:structural constituent of ribosome"/>
    <property type="evidence" value="ECO:0007669"/>
    <property type="project" value="InterPro"/>
</dbReference>
<sequence length="160" mass="17795">MQLHQLTPIHQKKFRKRVGRGGKRGTYSGRGIKGQKSRAGKKPRLTLAGGVLPLKRFPKQRGAGGKTEIKKGVKLSRLRQKPVIVNLKEIEKKFKDGEIVSPQTLLEKGLVKKRGGRMPEVKILGEGKLSKKIEVRSLRLSKSAKEKIEKAGGKILFVSE</sequence>
<feature type="domain" description="Large ribosomal subunit protein uL15/eL18" evidence="7">
    <location>
        <begin position="84"/>
        <end position="155"/>
    </location>
</feature>
<evidence type="ECO:0000313" key="9">
    <source>
        <dbReference type="Proteomes" id="UP000177061"/>
    </source>
</evidence>
<comment type="similarity">
    <text evidence="1 4 5">Belongs to the universal ribosomal protein uL15 family.</text>
</comment>
<evidence type="ECO:0000313" key="8">
    <source>
        <dbReference type="EMBL" id="OGZ37271.1"/>
    </source>
</evidence>
<evidence type="ECO:0000256" key="1">
    <source>
        <dbReference type="ARBA" id="ARBA00007320"/>
    </source>
</evidence>
<keyword evidence="4" id="KW-0694">RNA-binding</keyword>
<dbReference type="PROSITE" id="PS00475">
    <property type="entry name" value="RIBOSOMAL_L15"/>
    <property type="match status" value="1"/>
</dbReference>
<keyword evidence="3 4" id="KW-0687">Ribonucleoprotein</keyword>